<dbReference type="AlphaFoldDB" id="A0A285UQ45"/>
<keyword evidence="2" id="KW-1185">Reference proteome</keyword>
<evidence type="ECO:0000313" key="1">
    <source>
        <dbReference type="EMBL" id="SOC43939.1"/>
    </source>
</evidence>
<dbReference type="EMBL" id="OBQF01000005">
    <property type="protein sequence ID" value="SOC43939.1"/>
    <property type="molecule type" value="Genomic_DNA"/>
</dbReference>
<protein>
    <recommendedName>
        <fullName evidence="3">PD-(D/E)XK nuclease superfamily protein</fullName>
    </recommendedName>
</protein>
<dbReference type="RefSeq" id="WP_097041993.1">
    <property type="nucleotide sequence ID" value="NZ_OBQF01000005.1"/>
</dbReference>
<accession>A0A285UQ45</accession>
<gene>
    <name evidence="1" type="ORF">SAMN05878391_2189</name>
</gene>
<reference evidence="2" key="1">
    <citation type="submission" date="2017-08" db="EMBL/GenBank/DDBJ databases">
        <authorList>
            <person name="Varghese N."/>
            <person name="Submissions S."/>
        </authorList>
    </citation>
    <scope>NUCLEOTIDE SEQUENCE [LARGE SCALE GENOMIC DNA]</scope>
    <source>
        <strain evidence="2">DSM 23173</strain>
    </source>
</reference>
<proteinExistence type="predicted"/>
<dbReference type="OrthoDB" id="6396118at2"/>
<name>A0A285UQ45_9STAP</name>
<organism evidence="1 2">
    <name type="scientific">Salinicoccus kekensis</name>
    <dbReference type="NCBI Taxonomy" id="714307"/>
    <lineage>
        <taxon>Bacteria</taxon>
        <taxon>Bacillati</taxon>
        <taxon>Bacillota</taxon>
        <taxon>Bacilli</taxon>
        <taxon>Bacillales</taxon>
        <taxon>Staphylococcaceae</taxon>
        <taxon>Salinicoccus</taxon>
    </lineage>
</organism>
<sequence>MADIHYFQRYSSKENTVTNNTLLLFSRLYHHDSRAFKLFLNQLLDEETSEINTMIKFEQQTSASHSVPDGAITQESFKIVIETKLYGQENIDQILRHTDSFGEESNHFLMLINVHEIPEYFKKEIRKKLTEKGTKVKLIDTTFEDIITSFRSVIADYDTEMNMIIDDYEDYCNSENLISIEDRLMRVLPVGNTSEHNFKYKLYYAPTSRSYNRRHKYLGLYTQKEIKGVGEIQLIVDAEYFKETKELKCKVMEGNEDLLTDAVKDNILQAMIHGEEDFGYQIYTGHRFFIVPKFLKTNFEKDSPGGLLGARYFDLTEYKIDKEELSIEVIAKKLNNQKWE</sequence>
<evidence type="ECO:0008006" key="3">
    <source>
        <dbReference type="Google" id="ProtNLM"/>
    </source>
</evidence>
<evidence type="ECO:0000313" key="2">
    <source>
        <dbReference type="Proteomes" id="UP000219412"/>
    </source>
</evidence>
<dbReference type="Proteomes" id="UP000219412">
    <property type="component" value="Unassembled WGS sequence"/>
</dbReference>